<feature type="non-terminal residue" evidence="8">
    <location>
        <position position="549"/>
    </location>
</feature>
<keyword evidence="9" id="KW-1185">Reference proteome</keyword>
<evidence type="ECO:0000256" key="6">
    <source>
        <dbReference type="SAM" id="Phobius"/>
    </source>
</evidence>
<evidence type="ECO:0000259" key="7">
    <source>
        <dbReference type="PROSITE" id="PS50850"/>
    </source>
</evidence>
<dbReference type="InterPro" id="IPR036259">
    <property type="entry name" value="MFS_trans_sf"/>
</dbReference>
<dbReference type="InterPro" id="IPR011701">
    <property type="entry name" value="MFS"/>
</dbReference>
<feature type="compositionally biased region" description="Low complexity" evidence="5">
    <location>
        <begin position="538"/>
        <end position="549"/>
    </location>
</feature>
<dbReference type="InterPro" id="IPR020846">
    <property type="entry name" value="MFS_dom"/>
</dbReference>
<evidence type="ECO:0000256" key="1">
    <source>
        <dbReference type="ARBA" id="ARBA00004141"/>
    </source>
</evidence>
<dbReference type="Proteomes" id="UP001189429">
    <property type="component" value="Unassembled WGS sequence"/>
</dbReference>
<feature type="transmembrane region" description="Helical" evidence="6">
    <location>
        <begin position="252"/>
        <end position="276"/>
    </location>
</feature>
<keyword evidence="3 6" id="KW-1133">Transmembrane helix</keyword>
<feature type="transmembrane region" description="Helical" evidence="6">
    <location>
        <begin position="288"/>
        <end position="314"/>
    </location>
</feature>
<evidence type="ECO:0000313" key="8">
    <source>
        <dbReference type="EMBL" id="CAK0869672.1"/>
    </source>
</evidence>
<accession>A0ABN9V9M2</accession>
<dbReference type="Pfam" id="PF07690">
    <property type="entry name" value="MFS_1"/>
    <property type="match status" value="1"/>
</dbReference>
<feature type="domain" description="Major facilitator superfamily (MFS) profile" evidence="7">
    <location>
        <begin position="25"/>
        <end position="448"/>
    </location>
</feature>
<feature type="transmembrane region" description="Helical" evidence="6">
    <location>
        <begin position="184"/>
        <end position="202"/>
    </location>
</feature>
<feature type="transmembrane region" description="Helical" evidence="6">
    <location>
        <begin position="96"/>
        <end position="118"/>
    </location>
</feature>
<organism evidence="8 9">
    <name type="scientific">Prorocentrum cordatum</name>
    <dbReference type="NCBI Taxonomy" id="2364126"/>
    <lineage>
        <taxon>Eukaryota</taxon>
        <taxon>Sar</taxon>
        <taxon>Alveolata</taxon>
        <taxon>Dinophyceae</taxon>
        <taxon>Prorocentrales</taxon>
        <taxon>Prorocentraceae</taxon>
        <taxon>Prorocentrum</taxon>
    </lineage>
</organism>
<keyword evidence="2 6" id="KW-0812">Transmembrane</keyword>
<evidence type="ECO:0000256" key="4">
    <source>
        <dbReference type="ARBA" id="ARBA00023136"/>
    </source>
</evidence>
<evidence type="ECO:0000256" key="5">
    <source>
        <dbReference type="SAM" id="MobiDB-lite"/>
    </source>
</evidence>
<gene>
    <name evidence="8" type="ORF">PCOR1329_LOCUS55940</name>
</gene>
<evidence type="ECO:0000313" key="9">
    <source>
        <dbReference type="Proteomes" id="UP001189429"/>
    </source>
</evidence>
<dbReference type="Gene3D" id="1.20.1250.20">
    <property type="entry name" value="MFS general substrate transporter like domains"/>
    <property type="match status" value="2"/>
</dbReference>
<name>A0ABN9V9M2_9DINO</name>
<protein>
    <recommendedName>
        <fullName evidence="7">Major facilitator superfamily (MFS) profile domain-containing protein</fullName>
    </recommendedName>
</protein>
<feature type="compositionally biased region" description="Low complexity" evidence="5">
    <location>
        <begin position="513"/>
        <end position="528"/>
    </location>
</feature>
<feature type="transmembrane region" description="Helical" evidence="6">
    <location>
        <begin position="326"/>
        <end position="344"/>
    </location>
</feature>
<dbReference type="PROSITE" id="PS50850">
    <property type="entry name" value="MFS"/>
    <property type="match status" value="1"/>
</dbReference>
<feature type="region of interest" description="Disordered" evidence="5">
    <location>
        <begin position="513"/>
        <end position="549"/>
    </location>
</feature>
<proteinExistence type="predicted"/>
<dbReference type="InterPro" id="IPR050382">
    <property type="entry name" value="MFS_Na/Anion_cotransporter"/>
</dbReference>
<dbReference type="SUPFAM" id="SSF103473">
    <property type="entry name" value="MFS general substrate transporter"/>
    <property type="match status" value="1"/>
</dbReference>
<dbReference type="PANTHER" id="PTHR11662">
    <property type="entry name" value="SOLUTE CARRIER FAMILY 17"/>
    <property type="match status" value="1"/>
</dbReference>
<evidence type="ECO:0000256" key="3">
    <source>
        <dbReference type="ARBA" id="ARBA00022989"/>
    </source>
</evidence>
<feature type="transmembrane region" description="Helical" evidence="6">
    <location>
        <begin position="153"/>
        <end position="172"/>
    </location>
</feature>
<evidence type="ECO:0000256" key="2">
    <source>
        <dbReference type="ARBA" id="ARBA00022692"/>
    </source>
</evidence>
<comment type="subcellular location">
    <subcellularLocation>
        <location evidence="1">Membrane</location>
        <topology evidence="1">Multi-pass membrane protein</topology>
    </subcellularLocation>
</comment>
<dbReference type="EMBL" id="CAUYUJ010016871">
    <property type="protein sequence ID" value="CAK0869672.1"/>
    <property type="molecule type" value="Genomic_DNA"/>
</dbReference>
<keyword evidence="4 6" id="KW-0472">Membrane</keyword>
<reference evidence="8" key="1">
    <citation type="submission" date="2023-10" db="EMBL/GenBank/DDBJ databases">
        <authorList>
            <person name="Chen Y."/>
            <person name="Shah S."/>
            <person name="Dougan E. K."/>
            <person name="Thang M."/>
            <person name="Chan C."/>
        </authorList>
    </citation>
    <scope>NUCLEOTIDE SEQUENCE [LARGE SCALE GENOMIC DNA]</scope>
</reference>
<sequence length="549" mass="57299">MKPPARVHRPFEEGAPCCTAQQQLLALALYLGVCVQLAQRVCMQQVLLGSGGAAAEFGWSNQETGLVLSGFFYGYSLGQIPGGWAAARWGGRAPMFLLAAATASSALVPLLAVQGVAAVVAQRVVFGLLQSPMWPCTVGLVSRWARPRERSRALAWCGTSFAVGMAGGYPLTGCIMEACGWRRVFFVYGAAGLLWVPLWHRFGWSTPSGHPRITAAELSSIRQAQADDGTPIGASAFPSRVPWRAIFATRGVLAVFGVTVTNAFGMGVFVVFAPMYMHQQLGFHQERAGLLLSLPVLVSMAASLVAAPIADSMVARRVSRTRVRKAFALASCSGTALCALMLAAEPGVAVAVAAIVGAQASHGLLVCGPPVAVLEMTPEYSSVVIGLDNCLWALFTGLSGTLGGVLLDWGGCPKEGGARPGPSPTSCLTVPLRPAGAASGTRAPPRLARRLAAARGGWASAWRARASSPAAWPTPCWAARRSCAWATATAVAASRHGPAARRLGWGCCSARTPRATRPAARPAPSRVFRAARGRTSRATRPAAGPAPSR</sequence>
<comment type="caution">
    <text evidence="8">The sequence shown here is derived from an EMBL/GenBank/DDBJ whole genome shotgun (WGS) entry which is preliminary data.</text>
</comment>
<dbReference type="PANTHER" id="PTHR11662:SF399">
    <property type="entry name" value="FI19708P1-RELATED"/>
    <property type="match status" value="1"/>
</dbReference>